<dbReference type="Gene3D" id="1.10.10.10">
    <property type="entry name" value="Winged helix-like DNA-binding domain superfamily/Winged helix DNA-binding domain"/>
    <property type="match status" value="1"/>
</dbReference>
<dbReference type="PANTHER" id="PTHR33164">
    <property type="entry name" value="TRANSCRIPTIONAL REGULATOR, MARR FAMILY"/>
    <property type="match status" value="1"/>
</dbReference>
<evidence type="ECO:0000259" key="1">
    <source>
        <dbReference type="PROSITE" id="PS50995"/>
    </source>
</evidence>
<dbReference type="RefSeq" id="WP_307160500.1">
    <property type="nucleotide sequence ID" value="NZ_JAUSWH010000033.1"/>
</dbReference>
<reference evidence="2 3" key="1">
    <citation type="submission" date="2023-07" db="EMBL/GenBank/DDBJ databases">
        <title>Genomic Encyclopedia of Type Strains, Phase IV (KMG-IV): sequencing the most valuable type-strain genomes for metagenomic binning, comparative biology and taxonomic classification.</title>
        <authorList>
            <person name="Goeker M."/>
        </authorList>
    </citation>
    <scope>NUCLEOTIDE SEQUENCE [LARGE SCALE GENOMIC DNA]</scope>
    <source>
        <strain evidence="2 3">DSM 100301</strain>
    </source>
</reference>
<dbReference type="EMBL" id="JAUSWH010000033">
    <property type="protein sequence ID" value="MDQ0458427.1"/>
    <property type="molecule type" value="Genomic_DNA"/>
</dbReference>
<dbReference type="PANTHER" id="PTHR33164:SF13">
    <property type="entry name" value="4-HYDROXYPHENYLACETATE CATABOLISM PROTEIN"/>
    <property type="match status" value="1"/>
</dbReference>
<sequence length="159" mass="17812">MTQPDSSPPKLAQDALLPRNTRRSLPIALLRAREAVMTHFRPMLAAHDLTEQQWRVIRILGERGLLDASEVADRAFILAPSLTRIIKALEERGLIEKEKDEADGRRVLLRIAPAGLRIINEVTPESRLIYEALESKFGIEKIDLLLDLLGELADTMDAG</sequence>
<dbReference type="InterPro" id="IPR012712">
    <property type="entry name" value="HpaR/FarR"/>
</dbReference>
<evidence type="ECO:0000313" key="3">
    <source>
        <dbReference type="Proteomes" id="UP001235269"/>
    </source>
</evidence>
<proteinExistence type="predicted"/>
<comment type="caution">
    <text evidence="2">The sequence shown here is derived from an EMBL/GenBank/DDBJ whole genome shotgun (WGS) entry which is preliminary data.</text>
</comment>
<dbReference type="SMART" id="SM00347">
    <property type="entry name" value="HTH_MARR"/>
    <property type="match status" value="1"/>
</dbReference>
<protein>
    <submittedName>
        <fullName evidence="2">Homoprotocatechuate degradation regulator HpaR</fullName>
    </submittedName>
</protein>
<dbReference type="Pfam" id="PF12802">
    <property type="entry name" value="MarR_2"/>
    <property type="match status" value="1"/>
</dbReference>
<dbReference type="Proteomes" id="UP001235269">
    <property type="component" value="Unassembled WGS sequence"/>
</dbReference>
<dbReference type="InterPro" id="IPR000835">
    <property type="entry name" value="HTH_MarR-typ"/>
</dbReference>
<accession>A0ABU0IJK9</accession>
<dbReference type="SUPFAM" id="SSF46785">
    <property type="entry name" value="Winged helix' DNA-binding domain"/>
    <property type="match status" value="1"/>
</dbReference>
<dbReference type="InterPro" id="IPR039422">
    <property type="entry name" value="MarR/SlyA-like"/>
</dbReference>
<dbReference type="InterPro" id="IPR036390">
    <property type="entry name" value="WH_DNA-bd_sf"/>
</dbReference>
<gene>
    <name evidence="2" type="ORF">QO005_004790</name>
</gene>
<dbReference type="InterPro" id="IPR036388">
    <property type="entry name" value="WH-like_DNA-bd_sf"/>
</dbReference>
<name>A0ABU0IJK9_9HYPH</name>
<keyword evidence="3" id="KW-1185">Reference proteome</keyword>
<evidence type="ECO:0000313" key="2">
    <source>
        <dbReference type="EMBL" id="MDQ0458427.1"/>
    </source>
</evidence>
<dbReference type="NCBIfam" id="TIGR02337">
    <property type="entry name" value="HpaR"/>
    <property type="match status" value="1"/>
</dbReference>
<dbReference type="PROSITE" id="PS50995">
    <property type="entry name" value="HTH_MARR_2"/>
    <property type="match status" value="1"/>
</dbReference>
<organism evidence="2 3">
    <name type="scientific">Rhizobium paknamense</name>
    <dbReference type="NCBI Taxonomy" id="1206817"/>
    <lineage>
        <taxon>Bacteria</taxon>
        <taxon>Pseudomonadati</taxon>
        <taxon>Pseudomonadota</taxon>
        <taxon>Alphaproteobacteria</taxon>
        <taxon>Hyphomicrobiales</taxon>
        <taxon>Rhizobiaceae</taxon>
        <taxon>Rhizobium/Agrobacterium group</taxon>
        <taxon>Rhizobium</taxon>
    </lineage>
</organism>
<feature type="domain" description="HTH marR-type" evidence="1">
    <location>
        <begin position="22"/>
        <end position="154"/>
    </location>
</feature>